<evidence type="ECO:0000313" key="2">
    <source>
        <dbReference type="EMBL" id="ADG99362.1"/>
    </source>
</evidence>
<dbReference type="HOGENOM" id="CLU_390746_0_0_11"/>
<organism evidence="2 3">
    <name type="scientific">Segniliparus rotundus (strain ATCC BAA-972 / CDC 1076 / CIP 108378 / DSM 44985 / JCM 13578)</name>
    <dbReference type="NCBI Taxonomy" id="640132"/>
    <lineage>
        <taxon>Bacteria</taxon>
        <taxon>Bacillati</taxon>
        <taxon>Actinomycetota</taxon>
        <taxon>Actinomycetes</taxon>
        <taxon>Mycobacteriales</taxon>
        <taxon>Segniliparaceae</taxon>
        <taxon>Segniliparus</taxon>
    </lineage>
</organism>
<reference evidence="2 3" key="1">
    <citation type="journal article" date="2010" name="Stand. Genomic Sci.">
        <title>Complete genome sequence of Segniliparus rotundus type strain (CDC 1076).</title>
        <authorList>
            <person name="Sikorski J."/>
            <person name="Lapidus A."/>
            <person name="Copeland A."/>
            <person name="Misra M."/>
            <person name="Glavina Del Rio T."/>
            <person name="Nolan M."/>
            <person name="Lucas S."/>
            <person name="Chen F."/>
            <person name="Tice H."/>
            <person name="Cheng J.F."/>
            <person name="Jando M."/>
            <person name="Schneider S."/>
            <person name="Bruce D."/>
            <person name="Goodwin L."/>
            <person name="Pitluck S."/>
            <person name="Liolios K."/>
            <person name="Mikhailova N."/>
            <person name="Pati A."/>
            <person name="Ivanova N."/>
            <person name="Mavromatis K."/>
            <person name="Chen A."/>
            <person name="Palaniappan K."/>
            <person name="Chertkov O."/>
            <person name="Land M."/>
            <person name="Hauser L."/>
            <person name="Chang Y.J."/>
            <person name="Jeffries C.D."/>
            <person name="Brettin T."/>
            <person name="Detter J.C."/>
            <person name="Han C."/>
            <person name="Rohde M."/>
            <person name="Goker M."/>
            <person name="Bristow J."/>
            <person name="Eisen J.A."/>
            <person name="Markowitz V."/>
            <person name="Hugenholtz P."/>
            <person name="Kyrpides N.C."/>
            <person name="Klenk H.P."/>
        </authorList>
    </citation>
    <scope>NUCLEOTIDE SEQUENCE [LARGE SCALE GENOMIC DNA]</scope>
    <source>
        <strain evidence="3">ATCC BAA-972 / CDC 1076 / CIP 108378 / DSM 44985 / JCM 13578</strain>
    </source>
</reference>
<feature type="region of interest" description="Disordered" evidence="1">
    <location>
        <begin position="162"/>
        <end position="310"/>
    </location>
</feature>
<dbReference type="Proteomes" id="UP000002247">
    <property type="component" value="Chromosome"/>
</dbReference>
<protein>
    <submittedName>
        <fullName evidence="2">Uncharacterized protein</fullName>
    </submittedName>
</protein>
<dbReference type="RefSeq" id="WP_013139809.1">
    <property type="nucleotide sequence ID" value="NC_014168.1"/>
</dbReference>
<proteinExistence type="predicted"/>
<evidence type="ECO:0000313" key="3">
    <source>
        <dbReference type="Proteomes" id="UP000002247"/>
    </source>
</evidence>
<dbReference type="AlphaFoldDB" id="D6ZDV5"/>
<evidence type="ECO:0000256" key="1">
    <source>
        <dbReference type="SAM" id="MobiDB-lite"/>
    </source>
</evidence>
<dbReference type="STRING" id="640132.Srot_2933"/>
<dbReference type="EMBL" id="CP001958">
    <property type="protein sequence ID" value="ADG99362.1"/>
    <property type="molecule type" value="Genomic_DNA"/>
</dbReference>
<gene>
    <name evidence="2" type="ordered locus">Srot_2933</name>
</gene>
<name>D6ZDV5_SEGRD</name>
<feature type="compositionally biased region" description="Basic and acidic residues" evidence="1">
    <location>
        <begin position="266"/>
        <end position="285"/>
    </location>
</feature>
<sequence length="706" mass="76992">MTHADIVRPSSANADVFLLDHWPVDSVGRWEQMRQLMGSAADILDEKADEELDALRRRLKEHVRGDKLDAMHQEYAARARDLSDLAEKAKRIAAACGEVAAELHRAKSQMDQTVLEGEALVKQWDAEREGRACAPNRARIVASIQAKIREIAESFADSPALRLPELDAPAPSATAEPRERAAQTPVLAGEAHQPRHGDNAAAEATGPHSAPGPVSAALHGHSTNDSGHGTHAPKHGESVPGGSSGHDPFAAHADLWPGHEQQSHQAHAEPERAAPETGEERHAETGPDAATGPQSASAPASEASTHAQGASAAEGVTMNFDYAETTASAGGIAFAGFPLRGPEPGEWKPRNGWKGGMLFGQTFTAARANLDVRGWLRYYGMWLRFQTDRIPDAARALAIGGRPGFAVALHLRHDPLTGDHIPEWWLYTNFGPHAVLPPDIGLPHNLKLGWDWASKTVKARMLNGADPLASAWEHYKDRAREHTEHGYPYGMIGVVTNLEANPDIHAQYRTANDHLKGVLSIEAPMVEQAQTAQHVPAPDQTGHALALTQPELYRRLDRLLRTGHGEEVRSLVPGWIERCMSAPGARGKEGYEAAAAAIRAGEHISDPLHLAAEADAHEAAVRMEQALETALTKPEATRPNHLRTYLVNYHLLLAQLALRTWLHTRAWTSQSNPLWIYDIAYYAVKIFEDDHAFLYHGLPPDPIEQQ</sequence>
<feature type="compositionally biased region" description="Low complexity" evidence="1">
    <location>
        <begin position="295"/>
        <end position="304"/>
    </location>
</feature>
<accession>D6ZDV5</accession>
<dbReference type="KEGG" id="srt:Srot_2933"/>
<keyword evidence="3" id="KW-1185">Reference proteome</keyword>